<dbReference type="EMBL" id="LR798223">
    <property type="protein sequence ID" value="CAB5194411.1"/>
    <property type="molecule type" value="Genomic_DNA"/>
</dbReference>
<sequence length="544" mass="58983">MADNIQSQWEQQTGRPWSNQSWTSYLNPVNWNVFAQENPMFTGLLGADQSKALSQQSNIAGLLGTAAALAQGMGKQGPRRSAAQNILSALGTGYGASGQAYQQGLQNYVLQQDIMQKQLAQSQLAQKQSAINEVLNSPQVSSDPAMRAWVLSNPDKALEMYVKRRGMQQFLERENQPTQVPAAVSPDMAAYGDKMAAYNEQMAPYTTSGGATQVIPQATPVREPMGQLAPGTVETAPVPEMFTGKFGALPTAPTAPIPAAPKAAPAGHPLDKEIRQADLLSKYWSGEGDDAVKAKEYQAIAKELRTRKTQDELASGVGGSLKNMNPMLQPLVDTLIANAPNMSSAEIQSAAMDIRKKNTDFKVSTETELRKEYSALPEIKEFTTVETAFKQINNALSNPSAANDLAAATKFMKLLDPGSVVRESELGMAMNATGAIDRVQNYFQKLQNGQVLNPEQRADFKKAAQLAFSAAQDTRDRTSSRYVDLANSYNVDANNVVLKGKGTSKPSEKQTIQPRNTKGWQLHTDANGNQAYVSPDGTKFEEVK</sequence>
<name>A0A6J7WAC8_9CAUD</name>
<protein>
    <submittedName>
        <fullName evidence="2">Uncharacterized protein</fullName>
    </submittedName>
</protein>
<reference evidence="2" key="1">
    <citation type="submission" date="2020-05" db="EMBL/GenBank/DDBJ databases">
        <authorList>
            <person name="Chiriac C."/>
            <person name="Salcher M."/>
            <person name="Ghai R."/>
            <person name="Kavagutti S V."/>
        </authorList>
    </citation>
    <scope>NUCLEOTIDE SEQUENCE</scope>
</reference>
<evidence type="ECO:0000256" key="1">
    <source>
        <dbReference type="SAM" id="MobiDB-lite"/>
    </source>
</evidence>
<evidence type="ECO:0000313" key="2">
    <source>
        <dbReference type="EMBL" id="CAB5194411.1"/>
    </source>
</evidence>
<proteinExistence type="predicted"/>
<gene>
    <name evidence="2" type="ORF">UFOVP177_5</name>
</gene>
<accession>A0A6J7WAC8</accession>
<feature type="compositionally biased region" description="Polar residues" evidence="1">
    <location>
        <begin position="509"/>
        <end position="532"/>
    </location>
</feature>
<organism evidence="2">
    <name type="scientific">uncultured Caudovirales phage</name>
    <dbReference type="NCBI Taxonomy" id="2100421"/>
    <lineage>
        <taxon>Viruses</taxon>
        <taxon>Duplodnaviria</taxon>
        <taxon>Heunggongvirae</taxon>
        <taxon>Uroviricota</taxon>
        <taxon>Caudoviricetes</taxon>
        <taxon>Peduoviridae</taxon>
        <taxon>Maltschvirus</taxon>
        <taxon>Maltschvirus maltsch</taxon>
    </lineage>
</organism>
<feature type="region of interest" description="Disordered" evidence="1">
    <location>
        <begin position="499"/>
        <end position="544"/>
    </location>
</feature>